<dbReference type="STRING" id="501571.GCA_900143195_00517"/>
<dbReference type="InterPro" id="IPR011697">
    <property type="entry name" value="Peptidase_C26"/>
</dbReference>
<dbReference type="PANTHER" id="PTHR43235:SF1">
    <property type="entry name" value="GLUTAMINE AMIDOTRANSFERASE PB2B2.05-RELATED"/>
    <property type="match status" value="1"/>
</dbReference>
<proteinExistence type="predicted"/>
<dbReference type="CDD" id="cd01745">
    <property type="entry name" value="GATase1_2"/>
    <property type="match status" value="1"/>
</dbReference>
<dbReference type="EMBL" id="NFKL01000023">
    <property type="protein sequence ID" value="OUP55801.1"/>
    <property type="molecule type" value="Genomic_DNA"/>
</dbReference>
<gene>
    <name evidence="1" type="ORF">B5F15_13865</name>
</gene>
<dbReference type="PROSITE" id="PS51273">
    <property type="entry name" value="GATASE_TYPE_1"/>
    <property type="match status" value="1"/>
</dbReference>
<dbReference type="PANTHER" id="PTHR43235">
    <property type="entry name" value="GLUTAMINE AMIDOTRANSFERASE PB2B2.05-RELATED"/>
    <property type="match status" value="1"/>
</dbReference>
<organism evidence="1 2">
    <name type="scientific">Butyricicoccus pullicaecorum</name>
    <dbReference type="NCBI Taxonomy" id="501571"/>
    <lineage>
        <taxon>Bacteria</taxon>
        <taxon>Bacillati</taxon>
        <taxon>Bacillota</taxon>
        <taxon>Clostridia</taxon>
        <taxon>Eubacteriales</taxon>
        <taxon>Butyricicoccaceae</taxon>
        <taxon>Butyricicoccus</taxon>
    </lineage>
</organism>
<dbReference type="Pfam" id="PF07722">
    <property type="entry name" value="Peptidase_C26"/>
    <property type="match status" value="1"/>
</dbReference>
<comment type="caution">
    <text evidence="1">The sequence shown here is derived from an EMBL/GenBank/DDBJ whole genome shotgun (WGS) entry which is preliminary data.</text>
</comment>
<dbReference type="AlphaFoldDB" id="A0A1Y4LLR1"/>
<name>A0A1Y4LLR1_9FIRM</name>
<dbReference type="GO" id="GO:0006598">
    <property type="term" value="P:polyamine catabolic process"/>
    <property type="evidence" value="ECO:0007669"/>
    <property type="project" value="TreeGrafter"/>
</dbReference>
<dbReference type="GO" id="GO:0033969">
    <property type="term" value="F:gamma-glutamyl-gamma-aminobutyrate hydrolase activity"/>
    <property type="evidence" value="ECO:0007669"/>
    <property type="project" value="TreeGrafter"/>
</dbReference>
<dbReference type="SUPFAM" id="SSF52317">
    <property type="entry name" value="Class I glutamine amidotransferase-like"/>
    <property type="match status" value="1"/>
</dbReference>
<accession>A0A1Y4LLR1</accession>
<sequence length="276" mass="30226">MICFAFFRFNFLEFYQSNYIFLLFKMSTYFRKLCSYKIYKSFSLRNLREVHFMQDSVILISTAIEPGARSSKRTASTLYGDALARAGLSGVLYAGGDPIALAGRCDGLLLSGGGDLEPALYGQTPQSHRLSLDPVRDTEELALLRAFCALRKPVLGICRGMQVINVAFGGTLLQEVAGHDGIPHPVTTVAGTHTARLTGGFFKVSSYHHQAVGQLGHGLCAAAYAADGLIEALEHRSLPILGVQWHPERMIPGLCTDVPADHSALFTYFIQRKPKP</sequence>
<dbReference type="InterPro" id="IPR044668">
    <property type="entry name" value="PuuD-like"/>
</dbReference>
<dbReference type="Proteomes" id="UP000195326">
    <property type="component" value="Unassembled WGS sequence"/>
</dbReference>
<evidence type="ECO:0000313" key="2">
    <source>
        <dbReference type="Proteomes" id="UP000195326"/>
    </source>
</evidence>
<reference evidence="2" key="1">
    <citation type="submission" date="2017-04" db="EMBL/GenBank/DDBJ databases">
        <title>Function of individual gut microbiota members based on whole genome sequencing of pure cultures obtained from chicken caecum.</title>
        <authorList>
            <person name="Medvecky M."/>
            <person name="Cejkova D."/>
            <person name="Polansky O."/>
            <person name="Karasova D."/>
            <person name="Kubasova T."/>
            <person name="Cizek A."/>
            <person name="Rychlik I."/>
        </authorList>
    </citation>
    <scope>NUCLEOTIDE SEQUENCE [LARGE SCALE GENOMIC DNA]</scope>
    <source>
        <strain evidence="2">An179</strain>
    </source>
</reference>
<protein>
    <submittedName>
        <fullName evidence="1">Uncharacterized protein</fullName>
    </submittedName>
</protein>
<evidence type="ECO:0000313" key="1">
    <source>
        <dbReference type="EMBL" id="OUP55801.1"/>
    </source>
</evidence>
<dbReference type="GO" id="GO:0005829">
    <property type="term" value="C:cytosol"/>
    <property type="evidence" value="ECO:0007669"/>
    <property type="project" value="TreeGrafter"/>
</dbReference>
<dbReference type="InterPro" id="IPR029062">
    <property type="entry name" value="Class_I_gatase-like"/>
</dbReference>
<dbReference type="Gene3D" id="3.40.50.880">
    <property type="match status" value="1"/>
</dbReference>